<sequence>MKDQIKIQGEGGKIHQEGIFAGDQIENQENAVPLSFNSTSNIKRTLLAGMKKKINPRLLIL</sequence>
<organism evidence="1 2">
    <name type="scientific">Pedobacter cryoconitis</name>
    <dbReference type="NCBI Taxonomy" id="188932"/>
    <lineage>
        <taxon>Bacteria</taxon>
        <taxon>Pseudomonadati</taxon>
        <taxon>Bacteroidota</taxon>
        <taxon>Sphingobacteriia</taxon>
        <taxon>Sphingobacteriales</taxon>
        <taxon>Sphingobacteriaceae</taxon>
        <taxon>Pedobacter</taxon>
    </lineage>
</organism>
<gene>
    <name evidence="1" type="ORF">HDF25_003715</name>
</gene>
<dbReference type="AlphaFoldDB" id="A0A7X0J645"/>
<dbReference type="Proteomes" id="UP000521017">
    <property type="component" value="Unassembled WGS sequence"/>
</dbReference>
<dbReference type="EMBL" id="JACHCC010000010">
    <property type="protein sequence ID" value="MBB6501540.1"/>
    <property type="molecule type" value="Genomic_DNA"/>
</dbReference>
<evidence type="ECO:0000313" key="2">
    <source>
        <dbReference type="Proteomes" id="UP000521017"/>
    </source>
</evidence>
<proteinExistence type="predicted"/>
<protein>
    <submittedName>
        <fullName evidence="1">Uncharacterized protein</fullName>
    </submittedName>
</protein>
<accession>A0A7X0J645</accession>
<name>A0A7X0J645_9SPHI</name>
<dbReference type="RefSeq" id="WP_184627397.1">
    <property type="nucleotide sequence ID" value="NZ_JACHCC010000010.1"/>
</dbReference>
<reference evidence="1 2" key="1">
    <citation type="submission" date="2020-08" db="EMBL/GenBank/DDBJ databases">
        <title>Genomic Encyclopedia of Type Strains, Phase IV (KMG-V): Genome sequencing to study the core and pangenomes of soil and plant-associated prokaryotes.</title>
        <authorList>
            <person name="Whitman W."/>
        </authorList>
    </citation>
    <scope>NUCLEOTIDE SEQUENCE [LARGE SCALE GENOMIC DNA]</scope>
    <source>
        <strain evidence="1 2">M2T3</strain>
    </source>
</reference>
<comment type="caution">
    <text evidence="1">The sequence shown here is derived from an EMBL/GenBank/DDBJ whole genome shotgun (WGS) entry which is preliminary data.</text>
</comment>
<evidence type="ECO:0000313" key="1">
    <source>
        <dbReference type="EMBL" id="MBB6501540.1"/>
    </source>
</evidence>